<sequence length="827" mass="93434">MAISLRVFAGEPSSNLRSIPLWDVPRSNFRGCRILQPKLRFKVVGKSLGDRWKITDIDGDMVRSWLLKTQHYLNEVAAPLVNTGQNKKTEVENTQENIDLEDFFMAEQTIDSRTPNGNLSFAAIVSIEQISRMNGLTGRKMQKIFESLAPESIRNDARNLVEYCCFRYLSRDNSVLHPCLKDAAFQRLMFITMLAWEHPYRSDGEPTASSSMTSSIQLVGEEAFVRIAPAISGVADWSTAHHLFNALVGDESVLSLSVWSSFLSELVRVYKGRESYQNQENVKEKLSREAVLCLGSSRKRPVLKWENNIVWPGKLTLTDRALYFEAIGITGHGEPIRLDLTGSMAHVEKSKVGPLGSALFDSAISVSSGSESQTWVLEFVDFAGEMRRDVWYAFVSEIISLHKFIHEYGPEDNDPSLQHVYGAHKGKSKAIRSAANSIARLQSLQFIRRLYKDPANLVQFSYLKDAPDGFIVYQTLALNFWAGPLVTKFRGKDHQFTVGMRQSEDLPGTSQHVFDIDGGIYLRKWMRSPSWAFSESIAFWKNCSVKQGVALGKNLVVADRNLVERAALNCKEKSREVEKTQATIDAAMIKGIPSNVDLFKELILPFTILGESFEKLRCWEEPLSTISFLAFFYTLIFRNLLAYVFPITLMILATTMLLFKGLRAQGRLGRSFGQVTIRDQPPSNTIQKIIAIKEAIADLESYLQKMNVSLLKIRTIIVSGQPQVTTEVALVLCGAATILLMFPFRYVLAFLILDIFTRELDFRKEMVMRFRKFLKDRWATIPATPVVVLPYESGKELNTKASAQDDSRIDVGLSNDKNNENVRTRLN</sequence>
<evidence type="ECO:0000256" key="1">
    <source>
        <dbReference type="SAM" id="Phobius"/>
    </source>
</evidence>
<protein>
    <submittedName>
        <fullName evidence="2">Uncharacterized protein</fullName>
    </submittedName>
</protein>
<reference evidence="3" key="1">
    <citation type="journal article" date="2013" name="Science">
        <title>The Amborella genome and the evolution of flowering plants.</title>
        <authorList>
            <consortium name="Amborella Genome Project"/>
        </authorList>
    </citation>
    <scope>NUCLEOTIDE SEQUENCE [LARGE SCALE GENOMIC DNA]</scope>
</reference>
<gene>
    <name evidence="2" type="ORF">AMTR_s00017p00200020</name>
</gene>
<keyword evidence="1" id="KW-0812">Transmembrane</keyword>
<keyword evidence="1" id="KW-0472">Membrane</keyword>
<evidence type="ECO:0000313" key="3">
    <source>
        <dbReference type="Proteomes" id="UP000017836"/>
    </source>
</evidence>
<dbReference type="InterPro" id="IPR006927">
    <property type="entry name" value="DUF639"/>
</dbReference>
<dbReference type="PANTHER" id="PTHR31860:SF3">
    <property type="entry name" value="PROTEIN, PUTATIVE (DUF639)-RELATED"/>
    <property type="match status" value="1"/>
</dbReference>
<organism evidence="2 3">
    <name type="scientific">Amborella trichopoda</name>
    <dbReference type="NCBI Taxonomy" id="13333"/>
    <lineage>
        <taxon>Eukaryota</taxon>
        <taxon>Viridiplantae</taxon>
        <taxon>Streptophyta</taxon>
        <taxon>Embryophyta</taxon>
        <taxon>Tracheophyta</taxon>
        <taxon>Spermatophyta</taxon>
        <taxon>Magnoliopsida</taxon>
        <taxon>Amborellales</taxon>
        <taxon>Amborellaceae</taxon>
        <taxon>Amborella</taxon>
    </lineage>
</organism>
<dbReference type="eggNOG" id="ENOG502QQQE">
    <property type="taxonomic scope" value="Eukaryota"/>
</dbReference>
<feature type="transmembrane region" description="Helical" evidence="1">
    <location>
        <begin position="728"/>
        <end position="753"/>
    </location>
</feature>
<dbReference type="Proteomes" id="UP000017836">
    <property type="component" value="Unassembled WGS sequence"/>
</dbReference>
<proteinExistence type="predicted"/>
<feature type="transmembrane region" description="Helical" evidence="1">
    <location>
        <begin position="640"/>
        <end position="659"/>
    </location>
</feature>
<dbReference type="OrthoDB" id="634852at2759"/>
<evidence type="ECO:0000313" key="2">
    <source>
        <dbReference type="EMBL" id="ERN08640.1"/>
    </source>
</evidence>
<dbReference type="OMA" id="WYAFINE"/>
<dbReference type="Pfam" id="PF04842">
    <property type="entry name" value="DUF639"/>
    <property type="match status" value="1"/>
</dbReference>
<dbReference type="HOGENOM" id="CLU_007765_0_0_1"/>
<dbReference type="Gramene" id="ERN08640">
    <property type="protein sequence ID" value="ERN08640"/>
    <property type="gene ID" value="AMTR_s00017p00200020"/>
</dbReference>
<keyword evidence="3" id="KW-1185">Reference proteome</keyword>
<accession>W1PN86</accession>
<dbReference type="EMBL" id="KI393256">
    <property type="protein sequence ID" value="ERN08640.1"/>
    <property type="molecule type" value="Genomic_DNA"/>
</dbReference>
<name>W1PN86_AMBTC</name>
<dbReference type="AlphaFoldDB" id="W1PN86"/>
<dbReference type="PANTHER" id="PTHR31860">
    <property type="entry name" value="HEAT-INDUCIBLE TRANSCRIPTION REPRESSOR (DUF639)-RELATED"/>
    <property type="match status" value="1"/>
</dbReference>
<keyword evidence="1" id="KW-1133">Transmembrane helix</keyword>